<evidence type="ECO:0000313" key="2">
    <source>
        <dbReference type="EMBL" id="MFC0391217.1"/>
    </source>
</evidence>
<dbReference type="SUPFAM" id="SSF53474">
    <property type="entry name" value="alpha/beta-Hydrolases"/>
    <property type="match status" value="1"/>
</dbReference>
<name>A0ABV6J5Y6_9BACL</name>
<dbReference type="InterPro" id="IPR050261">
    <property type="entry name" value="FrsA_esterase"/>
</dbReference>
<sequence length="657" mass="73989">MTTLSDLEHYICTLYDTRDQFKRHIFDRADLAFAEGDRARDQIHTTEQLMARKAEMRRLFLESVGGLPASGASLNARTTNVVEGDGFRVEHVVFESRPGHIVTANLYMPVTREASCPAVLFLCGHDREAKHSERYHAVCSRLALTGLIVLAIDPLGQGERLSYLPQDGRVEDAIWGTQEHQHAGAQCLPLGQGLARYFVHDAIRAVDYLTERPEVDSARIGLTGNSGGGTQASMLMICDDRIAAAAPGTFIMNRQIYMHAGGVQDAEQIWRGLTAHGFDHEDILLAFAPKPLAVLAVTYDFFPIEATRRTVSRVRRFWEMHGRSDQLLLIEDESLHRYTDKLAESASAFFSEHLLHRKLLREDPNPRLIPAKQLHCTKSGQVLADWKDARTVWHENADTAKELERIRSERHSETAKMNGIGWLKERVFAYRDPCNLNPRRVHLGLTEDGLAVEYVLWWSQAGMMNSGMIFRSEAAADERGLPLTVAVWERGTEALNQHREWLIGCCAAGKAVLVLNCSGVGPHSPYPIYGSPPLAFYGVMHKLSDELLWLDDSLTAMRVFDIIRCLDLVDHIQVQQAGAVDMYTDGRTNLYVQLAAALDARVGRIEQTHSIDSVAEWVSAYDYDEEDAMSYILPGMLHYFDLPELERWRHEEPQSTS</sequence>
<gene>
    <name evidence="2" type="ORF">ACFFJ8_07480</name>
</gene>
<evidence type="ECO:0000259" key="1">
    <source>
        <dbReference type="Pfam" id="PF05448"/>
    </source>
</evidence>
<keyword evidence="2" id="KW-0378">Hydrolase</keyword>
<dbReference type="InterPro" id="IPR029058">
    <property type="entry name" value="AB_hydrolase_fold"/>
</dbReference>
<dbReference type="PANTHER" id="PTHR22946">
    <property type="entry name" value="DIENELACTONE HYDROLASE DOMAIN-CONTAINING PROTEIN-RELATED"/>
    <property type="match status" value="1"/>
</dbReference>
<feature type="domain" description="Acetyl xylan esterase" evidence="1">
    <location>
        <begin position="87"/>
        <end position="246"/>
    </location>
</feature>
<protein>
    <submittedName>
        <fullName evidence="2">Alpha/beta hydrolase</fullName>
    </submittedName>
</protein>
<dbReference type="EMBL" id="JBHLVF010000010">
    <property type="protein sequence ID" value="MFC0391217.1"/>
    <property type="molecule type" value="Genomic_DNA"/>
</dbReference>
<dbReference type="RefSeq" id="WP_204818132.1">
    <property type="nucleotide sequence ID" value="NZ_JANHOF010000004.1"/>
</dbReference>
<comment type="caution">
    <text evidence="2">The sequence shown here is derived from an EMBL/GenBank/DDBJ whole genome shotgun (WGS) entry which is preliminary data.</text>
</comment>
<proteinExistence type="predicted"/>
<dbReference type="InterPro" id="IPR008391">
    <property type="entry name" value="AXE1_dom"/>
</dbReference>
<organism evidence="2 3">
    <name type="scientific">Paenibacillus mendelii</name>
    <dbReference type="NCBI Taxonomy" id="206163"/>
    <lineage>
        <taxon>Bacteria</taxon>
        <taxon>Bacillati</taxon>
        <taxon>Bacillota</taxon>
        <taxon>Bacilli</taxon>
        <taxon>Bacillales</taxon>
        <taxon>Paenibacillaceae</taxon>
        <taxon>Paenibacillus</taxon>
    </lineage>
</organism>
<dbReference type="Proteomes" id="UP001589818">
    <property type="component" value="Unassembled WGS sequence"/>
</dbReference>
<evidence type="ECO:0000313" key="3">
    <source>
        <dbReference type="Proteomes" id="UP001589818"/>
    </source>
</evidence>
<accession>A0ABV6J5Y6</accession>
<dbReference type="Pfam" id="PF05448">
    <property type="entry name" value="AXE1"/>
    <property type="match status" value="1"/>
</dbReference>
<dbReference type="Gene3D" id="3.40.50.1820">
    <property type="entry name" value="alpha/beta hydrolase"/>
    <property type="match status" value="2"/>
</dbReference>
<reference evidence="2 3" key="1">
    <citation type="submission" date="2024-09" db="EMBL/GenBank/DDBJ databases">
        <authorList>
            <person name="Sun Q."/>
            <person name="Mori K."/>
        </authorList>
    </citation>
    <scope>NUCLEOTIDE SEQUENCE [LARGE SCALE GENOMIC DNA]</scope>
    <source>
        <strain evidence="2 3">CCM 4839</strain>
    </source>
</reference>
<dbReference type="PANTHER" id="PTHR22946:SF8">
    <property type="entry name" value="ACETYL XYLAN ESTERASE DOMAIN-CONTAINING PROTEIN"/>
    <property type="match status" value="1"/>
</dbReference>
<keyword evidence="3" id="KW-1185">Reference proteome</keyword>
<dbReference type="GO" id="GO:0016787">
    <property type="term" value="F:hydrolase activity"/>
    <property type="evidence" value="ECO:0007669"/>
    <property type="project" value="UniProtKB-KW"/>
</dbReference>